<dbReference type="InterPro" id="IPR025536">
    <property type="entry name" value="DUF4422"/>
</dbReference>
<proteinExistence type="predicted"/>
<accession>A0A1X0VDM7</accession>
<comment type="caution">
    <text evidence="2">The sequence shown here is derived from an EMBL/GenBank/DDBJ whole genome shotgun (WGS) entry which is preliminary data.</text>
</comment>
<name>A0A1X0VDM7_LEUPS</name>
<dbReference type="RefSeq" id="WP_080519152.1">
    <property type="nucleotide sequence ID" value="NZ_MPLS01000014.1"/>
</dbReference>
<evidence type="ECO:0000313" key="3">
    <source>
        <dbReference type="Proteomes" id="UP000192288"/>
    </source>
</evidence>
<gene>
    <name evidence="2" type="ORF">BMR96_05275</name>
</gene>
<dbReference type="Proteomes" id="UP000192288">
    <property type="component" value="Unassembled WGS sequence"/>
</dbReference>
<dbReference type="STRING" id="33968.BMS77_04475"/>
<feature type="domain" description="DUF4422" evidence="1">
    <location>
        <begin position="2"/>
        <end position="216"/>
    </location>
</feature>
<dbReference type="AlphaFoldDB" id="A0A1X0VDM7"/>
<sequence length="255" mass="30079">MIYIATHKKYVMPPFDGYQPILVGAARHSELPSGYMSDATGKNISLKNSNFSEVTAIYWIRYNTDDEVVGLMHYRRYLGLKKSHRLEDILQNQQINHLLSKYDIILPKKRNYIIENQKDHYLHAHSTEPYVIMKQVITTKYVEYLPAFEQMESSTSAHLFNMFIMPRNLFDDYADFLFGVLEEVEKNIDIEKLEGQEARVYGFLAERLMDTWVNTKRLSVAECPVIGLERTNWLDKGYNFLKRKFFPKSKKKVHF</sequence>
<evidence type="ECO:0000259" key="1">
    <source>
        <dbReference type="Pfam" id="PF14393"/>
    </source>
</evidence>
<dbReference type="Pfam" id="PF14393">
    <property type="entry name" value="DUF4422"/>
    <property type="match status" value="1"/>
</dbReference>
<evidence type="ECO:0000313" key="2">
    <source>
        <dbReference type="EMBL" id="ORI97813.1"/>
    </source>
</evidence>
<protein>
    <submittedName>
        <fullName evidence="2">Exopolysaccharide biosynthesis protein</fullName>
    </submittedName>
</protein>
<organism evidence="2 3">
    <name type="scientific">Leuconostoc pseudomesenteroides</name>
    <dbReference type="NCBI Taxonomy" id="33968"/>
    <lineage>
        <taxon>Bacteria</taxon>
        <taxon>Bacillati</taxon>
        <taxon>Bacillota</taxon>
        <taxon>Bacilli</taxon>
        <taxon>Lactobacillales</taxon>
        <taxon>Lactobacillaceae</taxon>
        <taxon>Leuconostoc</taxon>
    </lineage>
</organism>
<reference evidence="2 3" key="1">
    <citation type="journal article" date="2017" name="Front. Microbiol.">
        <title>Genomic Characterization of Dairy Associated Leuconostoc Species and Diversity of Leuconostocs in Undefined Mixed Mesophilic Starter Cultures.</title>
        <authorList>
            <person name="Frantzen C.A."/>
            <person name="Kot W."/>
            <person name="Pedersen T.B."/>
            <person name="Ardo Y.M."/>
            <person name="Broadbent J.R."/>
            <person name="Neve H."/>
            <person name="Hansen L.H."/>
            <person name="Dal Bello F."/>
            <person name="Ostlie H.M."/>
            <person name="Kleppen H.P."/>
            <person name="Vogensen F.K."/>
            <person name="Holo H."/>
        </authorList>
    </citation>
    <scope>NUCLEOTIDE SEQUENCE [LARGE SCALE GENOMIC DNA]</scope>
    <source>
        <strain evidence="2 3">LMGCF08</strain>
    </source>
</reference>
<dbReference type="EMBL" id="MPLS01000014">
    <property type="protein sequence ID" value="ORI97813.1"/>
    <property type="molecule type" value="Genomic_DNA"/>
</dbReference>